<comment type="caution">
    <text evidence="1">The sequence shown here is derived from an EMBL/GenBank/DDBJ whole genome shotgun (WGS) entry which is preliminary data.</text>
</comment>
<name>A0AAV4N7K9_9ARAC</name>
<accession>A0AAV4N7K9</accession>
<dbReference type="AlphaFoldDB" id="A0AAV4N7K9"/>
<protein>
    <submittedName>
        <fullName evidence="1">Uncharacterized protein</fullName>
    </submittedName>
</protein>
<organism evidence="1 2">
    <name type="scientific">Caerostris darwini</name>
    <dbReference type="NCBI Taxonomy" id="1538125"/>
    <lineage>
        <taxon>Eukaryota</taxon>
        <taxon>Metazoa</taxon>
        <taxon>Ecdysozoa</taxon>
        <taxon>Arthropoda</taxon>
        <taxon>Chelicerata</taxon>
        <taxon>Arachnida</taxon>
        <taxon>Araneae</taxon>
        <taxon>Araneomorphae</taxon>
        <taxon>Entelegynae</taxon>
        <taxon>Araneoidea</taxon>
        <taxon>Araneidae</taxon>
        <taxon>Caerostris</taxon>
    </lineage>
</organism>
<sequence>MMSNDKAASVAMQKVSKLPAALLGLNGLHLKPHDPIRSQANAVQVCLKLVIADCKTESCESLSAFQMLRYITPCGKALRPFVVLEAFAGEVVDGWSDMVASGPKCQWKLGLLLVNSSVSPSPQQTVRGQYVGVLLLNADMAAWESSKGTILLGVDQSFLRVGSYLHRTYFSVIVDGVSFQGQKVLKEIAVSSGTGSFYLRQVRPIDINMKSFVLRI</sequence>
<keyword evidence="2" id="KW-1185">Reference proteome</keyword>
<evidence type="ECO:0000313" key="2">
    <source>
        <dbReference type="Proteomes" id="UP001054837"/>
    </source>
</evidence>
<gene>
    <name evidence="1" type="ORF">CDAR_530681</name>
</gene>
<dbReference type="Proteomes" id="UP001054837">
    <property type="component" value="Unassembled WGS sequence"/>
</dbReference>
<evidence type="ECO:0000313" key="1">
    <source>
        <dbReference type="EMBL" id="GIX80506.1"/>
    </source>
</evidence>
<proteinExistence type="predicted"/>
<dbReference type="EMBL" id="BPLQ01001298">
    <property type="protein sequence ID" value="GIX80506.1"/>
    <property type="molecule type" value="Genomic_DNA"/>
</dbReference>
<reference evidence="1 2" key="1">
    <citation type="submission" date="2021-06" db="EMBL/GenBank/DDBJ databases">
        <title>Caerostris darwini draft genome.</title>
        <authorList>
            <person name="Kono N."/>
            <person name="Arakawa K."/>
        </authorList>
    </citation>
    <scope>NUCLEOTIDE SEQUENCE [LARGE SCALE GENOMIC DNA]</scope>
</reference>